<dbReference type="PANTHER" id="PTHR43099:SF5">
    <property type="entry name" value="HLYC_CORC FAMILY TRANSPORTER"/>
    <property type="match status" value="1"/>
</dbReference>
<dbReference type="SUPFAM" id="SSF56176">
    <property type="entry name" value="FAD-binding/transporter-associated domain-like"/>
    <property type="match status" value="1"/>
</dbReference>
<organism evidence="14 15">
    <name type="scientific">Tengunoibacter tsumagoiensis</name>
    <dbReference type="NCBI Taxonomy" id="2014871"/>
    <lineage>
        <taxon>Bacteria</taxon>
        <taxon>Bacillati</taxon>
        <taxon>Chloroflexota</taxon>
        <taxon>Ktedonobacteria</taxon>
        <taxon>Ktedonobacterales</taxon>
        <taxon>Dictyobacteraceae</taxon>
        <taxon>Tengunoibacter</taxon>
    </lineage>
</organism>
<dbReference type="GO" id="GO:0050660">
    <property type="term" value="F:flavin adenine dinucleotide binding"/>
    <property type="evidence" value="ECO:0007669"/>
    <property type="project" value="InterPro"/>
</dbReference>
<dbReference type="GO" id="GO:0005886">
    <property type="term" value="C:plasma membrane"/>
    <property type="evidence" value="ECO:0007669"/>
    <property type="project" value="UniProtKB-SubCell"/>
</dbReference>
<dbReference type="PROSITE" id="PS51846">
    <property type="entry name" value="CNNM"/>
    <property type="match status" value="1"/>
</dbReference>
<keyword evidence="15" id="KW-1185">Reference proteome</keyword>
<dbReference type="InterPro" id="IPR005170">
    <property type="entry name" value="Transptr-assoc_dom"/>
</dbReference>
<evidence type="ECO:0000256" key="1">
    <source>
        <dbReference type="ARBA" id="ARBA00004651"/>
    </source>
</evidence>
<dbReference type="Pfam" id="PF01595">
    <property type="entry name" value="CNNM"/>
    <property type="match status" value="1"/>
</dbReference>
<protein>
    <submittedName>
        <fullName evidence="14">Membrane protein</fullName>
    </submittedName>
</protein>
<dbReference type="EMBL" id="BIFR01000001">
    <property type="protein sequence ID" value="GCE11462.1"/>
    <property type="molecule type" value="Genomic_DNA"/>
</dbReference>
<gene>
    <name evidence="14" type="ORF">KTT_13210</name>
</gene>
<keyword evidence="7 9" id="KW-0129">CBS domain</keyword>
<feature type="domain" description="CNNM transmembrane" evidence="13">
    <location>
        <begin position="5"/>
        <end position="210"/>
    </location>
</feature>
<dbReference type="Pfam" id="PF03471">
    <property type="entry name" value="CorC_HlyC"/>
    <property type="match status" value="1"/>
</dbReference>
<feature type="transmembrane region" description="Helical" evidence="11">
    <location>
        <begin position="65"/>
        <end position="84"/>
    </location>
</feature>
<dbReference type="OrthoDB" id="9798188at2"/>
<keyword evidence="4 10" id="KW-0812">Transmembrane</keyword>
<dbReference type="RefSeq" id="WP_126579176.1">
    <property type="nucleotide sequence ID" value="NZ_BIFR01000001.1"/>
</dbReference>
<keyword evidence="6 10" id="KW-1133">Transmembrane helix</keyword>
<feature type="transmembrane region" description="Helical" evidence="11">
    <location>
        <begin position="104"/>
        <end position="126"/>
    </location>
</feature>
<keyword evidence="5" id="KW-0677">Repeat</keyword>
<dbReference type="InterPro" id="IPR051676">
    <property type="entry name" value="UPF0053_domain"/>
</dbReference>
<dbReference type="InterPro" id="IPR016169">
    <property type="entry name" value="FAD-bd_PCMH_sub2"/>
</dbReference>
<dbReference type="PROSITE" id="PS51371">
    <property type="entry name" value="CBS"/>
    <property type="match status" value="2"/>
</dbReference>
<dbReference type="FunFam" id="3.10.580.10:FF:000002">
    <property type="entry name" value="Magnesium/cobalt efflux protein CorC"/>
    <property type="match status" value="1"/>
</dbReference>
<dbReference type="SUPFAM" id="SSF54631">
    <property type="entry name" value="CBS-domain pair"/>
    <property type="match status" value="1"/>
</dbReference>
<dbReference type="Gene3D" id="3.30.465.10">
    <property type="match status" value="1"/>
</dbReference>
<reference evidence="15" key="1">
    <citation type="submission" date="2018-12" db="EMBL/GenBank/DDBJ databases">
        <title>Tengunoibacter tsumagoiensis gen. nov., sp. nov., Dictyobacter kobayashii sp. nov., D. alpinus sp. nov., and D. joshuensis sp. nov. and description of Dictyobacteraceae fam. nov. within the order Ktedonobacterales isolated from Tengu-no-mugimeshi.</title>
        <authorList>
            <person name="Wang C.M."/>
            <person name="Zheng Y."/>
            <person name="Sakai Y."/>
            <person name="Toyoda A."/>
            <person name="Minakuchi Y."/>
            <person name="Abe K."/>
            <person name="Yokota A."/>
            <person name="Yabe S."/>
        </authorList>
    </citation>
    <scope>NUCLEOTIDE SEQUENCE [LARGE SCALE GENOMIC DNA]</scope>
    <source>
        <strain evidence="15">Uno3</strain>
    </source>
</reference>
<proteinExistence type="inferred from homology"/>
<evidence type="ECO:0000256" key="6">
    <source>
        <dbReference type="ARBA" id="ARBA00022989"/>
    </source>
</evidence>
<accession>A0A401ZX93</accession>
<evidence type="ECO:0000256" key="9">
    <source>
        <dbReference type="PROSITE-ProRule" id="PRU00703"/>
    </source>
</evidence>
<evidence type="ECO:0000256" key="11">
    <source>
        <dbReference type="SAM" id="Phobius"/>
    </source>
</evidence>
<comment type="subcellular location">
    <subcellularLocation>
        <location evidence="1">Cell membrane</location>
        <topology evidence="1">Multi-pass membrane protein</topology>
    </subcellularLocation>
</comment>
<evidence type="ECO:0000259" key="13">
    <source>
        <dbReference type="PROSITE" id="PS51846"/>
    </source>
</evidence>
<dbReference type="InterPro" id="IPR002550">
    <property type="entry name" value="CNNM"/>
</dbReference>
<dbReference type="InterPro" id="IPR044751">
    <property type="entry name" value="Ion_transp-like_CBS"/>
</dbReference>
<dbReference type="InterPro" id="IPR046342">
    <property type="entry name" value="CBS_dom_sf"/>
</dbReference>
<dbReference type="SMART" id="SM01091">
    <property type="entry name" value="CorC_HlyC"/>
    <property type="match status" value="1"/>
</dbReference>
<keyword evidence="8 10" id="KW-0472">Membrane</keyword>
<evidence type="ECO:0000256" key="4">
    <source>
        <dbReference type="ARBA" id="ARBA00022692"/>
    </source>
</evidence>
<evidence type="ECO:0000256" key="7">
    <source>
        <dbReference type="ARBA" id="ARBA00023122"/>
    </source>
</evidence>
<evidence type="ECO:0000256" key="2">
    <source>
        <dbReference type="ARBA" id="ARBA00006337"/>
    </source>
</evidence>
<dbReference type="InterPro" id="IPR036318">
    <property type="entry name" value="FAD-bd_PCMH-like_sf"/>
</dbReference>
<evidence type="ECO:0000256" key="8">
    <source>
        <dbReference type="ARBA" id="ARBA00023136"/>
    </source>
</evidence>
<dbReference type="SMART" id="SM00116">
    <property type="entry name" value="CBS"/>
    <property type="match status" value="2"/>
</dbReference>
<name>A0A401ZX93_9CHLR</name>
<evidence type="ECO:0000256" key="10">
    <source>
        <dbReference type="PROSITE-ProRule" id="PRU01193"/>
    </source>
</evidence>
<dbReference type="Proteomes" id="UP000287352">
    <property type="component" value="Unassembled WGS sequence"/>
</dbReference>
<feature type="domain" description="CBS" evidence="12">
    <location>
        <begin position="296"/>
        <end position="353"/>
    </location>
</feature>
<sequence length="460" mass="50856">MEDTVDLNALLGLGAVVLLVAANGFFVASEFALVKIRSTRIDQLVAEGNQRAKTVQMQIHHLDTYIAATQLGITLASLALGWVGEPALAHLIEPLFAWIGGPTAATLSHTLAVIISFSLITAFHIIMGELVPKSIALQLSEETALFVARPLLIFARVFRPFIHLMNSIGNGVVRLLGLHVNSEHTAVHSVEELEMLVAQSRQGGILDAGEEALLYHVFDFGDKTVQQVMLPRTEIVGVPVTIQSQELQALFAREQYTRLPVYEKTLDSIIGMVHLKDVFSWLQNHSPSDLFDLRSLLRPLLYVTEVTTIEATLTQMRNKRIHLAIIIDEYGATAGMVTMEDIVEELVGEVQDEFDTQERGVRPEVEHSPDGSCSVDGLMSLDAFREQFGLQSDHSHANTLGGYIFEQLDRLPQVGDTIQANSYVLRVEEMDIRRIARVHVSHLPQASTQDDPLSSTPFSE</sequence>
<comment type="similarity">
    <text evidence="2">Belongs to the UPF0053 family.</text>
</comment>
<evidence type="ECO:0000313" key="15">
    <source>
        <dbReference type="Proteomes" id="UP000287352"/>
    </source>
</evidence>
<dbReference type="Pfam" id="PF00571">
    <property type="entry name" value="CBS"/>
    <property type="match status" value="2"/>
</dbReference>
<dbReference type="AlphaFoldDB" id="A0A401ZX93"/>
<dbReference type="InterPro" id="IPR000644">
    <property type="entry name" value="CBS_dom"/>
</dbReference>
<feature type="transmembrane region" description="Helical" evidence="11">
    <location>
        <begin position="12"/>
        <end position="34"/>
    </location>
</feature>
<dbReference type="Gene3D" id="3.10.580.10">
    <property type="entry name" value="CBS-domain"/>
    <property type="match status" value="1"/>
</dbReference>
<dbReference type="CDD" id="cd04590">
    <property type="entry name" value="CBS_pair_CorC_HlyC_assoc"/>
    <property type="match status" value="1"/>
</dbReference>
<dbReference type="PANTHER" id="PTHR43099">
    <property type="entry name" value="UPF0053 PROTEIN YRKA"/>
    <property type="match status" value="1"/>
</dbReference>
<feature type="domain" description="CBS" evidence="12">
    <location>
        <begin position="229"/>
        <end position="290"/>
    </location>
</feature>
<comment type="caution">
    <text evidence="14">The sequence shown here is derived from an EMBL/GenBank/DDBJ whole genome shotgun (WGS) entry which is preliminary data.</text>
</comment>
<evidence type="ECO:0000256" key="5">
    <source>
        <dbReference type="ARBA" id="ARBA00022737"/>
    </source>
</evidence>
<evidence type="ECO:0000313" key="14">
    <source>
        <dbReference type="EMBL" id="GCE11462.1"/>
    </source>
</evidence>
<keyword evidence="3" id="KW-1003">Cell membrane</keyword>
<evidence type="ECO:0000259" key="12">
    <source>
        <dbReference type="PROSITE" id="PS51371"/>
    </source>
</evidence>
<evidence type="ECO:0000256" key="3">
    <source>
        <dbReference type="ARBA" id="ARBA00022475"/>
    </source>
</evidence>